<accession>A0A418SIT3</accession>
<dbReference type="AlphaFoldDB" id="A0A418SIT3"/>
<dbReference type="OrthoDB" id="9815825at2"/>
<dbReference type="Proteomes" id="UP000283786">
    <property type="component" value="Chromosome"/>
</dbReference>
<protein>
    <submittedName>
        <fullName evidence="1">Uncharacterized protein</fullName>
    </submittedName>
</protein>
<reference evidence="1 2" key="1">
    <citation type="submission" date="2020-08" db="EMBL/GenBank/DDBJ databases">
        <title>Genome sequence of Rhodobacteraceae bacterium Lw-13e.</title>
        <authorList>
            <person name="Poehlein A."/>
            <person name="Wolter L."/>
            <person name="Daniel R."/>
            <person name="Brinkhoff T."/>
        </authorList>
    </citation>
    <scope>NUCLEOTIDE SEQUENCE [LARGE SCALE GENOMIC DNA]</scope>
    <source>
        <strain evidence="1 2">Lw-13e</strain>
    </source>
</reference>
<sequence>MLGPSQSLFPSGGAHLHLPDHLTRIAAGFAESHVFDRDPLRRRRPCAALDAGTGIPFFLSRPDVHIAPGLAPPPNDAARVNAVADELNLQLI</sequence>
<dbReference type="RefSeq" id="WP_119838440.1">
    <property type="nucleotide sequence ID" value="NZ_CP060436.1"/>
</dbReference>
<gene>
    <name evidence="1" type="ORF">PSAL_032250</name>
</gene>
<organism evidence="1 2">
    <name type="scientific">Pseudooceanicola algae</name>
    <dbReference type="NCBI Taxonomy" id="1537215"/>
    <lineage>
        <taxon>Bacteria</taxon>
        <taxon>Pseudomonadati</taxon>
        <taxon>Pseudomonadota</taxon>
        <taxon>Alphaproteobacteria</taxon>
        <taxon>Rhodobacterales</taxon>
        <taxon>Paracoccaceae</taxon>
        <taxon>Pseudooceanicola</taxon>
    </lineage>
</organism>
<keyword evidence="2" id="KW-1185">Reference proteome</keyword>
<name>A0A418SIT3_9RHOB</name>
<proteinExistence type="predicted"/>
<dbReference type="KEGG" id="palw:PSAL_032250"/>
<evidence type="ECO:0000313" key="1">
    <source>
        <dbReference type="EMBL" id="QPM91962.1"/>
    </source>
</evidence>
<evidence type="ECO:0000313" key="2">
    <source>
        <dbReference type="Proteomes" id="UP000283786"/>
    </source>
</evidence>
<dbReference type="EMBL" id="CP060436">
    <property type="protein sequence ID" value="QPM91962.1"/>
    <property type="molecule type" value="Genomic_DNA"/>
</dbReference>